<dbReference type="EMBL" id="CP151632">
    <property type="protein sequence ID" value="WZO35744.1"/>
    <property type="molecule type" value="Genomic_DNA"/>
</dbReference>
<accession>A0AAU6SFQ6</accession>
<feature type="transmembrane region" description="Helical" evidence="1">
    <location>
        <begin position="6"/>
        <end position="25"/>
    </location>
</feature>
<keyword evidence="1" id="KW-0812">Transmembrane</keyword>
<sequence>MVAVEICTWVVVAGLVLAAVVAVCLKRRARRVYVIDHVRVEMHPACVVEDRVIEQVWRSAVSMTNLSRRPRAVPTFAERSTVQAGRREYLASVYFDADDLEINPRAVALAWIEYVLPMDAVPGRARLALLGVERRRGALVFAVRRESDVRRSVAGRGKIGPELRPA</sequence>
<keyword evidence="1" id="KW-0472">Membrane</keyword>
<name>A0AAU6SFQ6_9MICO</name>
<dbReference type="AlphaFoldDB" id="A0AAU6SFQ6"/>
<organism evidence="2">
    <name type="scientific">Microbacterium sp. LWS13-1.2</name>
    <dbReference type="NCBI Taxonomy" id="3135264"/>
    <lineage>
        <taxon>Bacteria</taxon>
        <taxon>Bacillati</taxon>
        <taxon>Actinomycetota</taxon>
        <taxon>Actinomycetes</taxon>
        <taxon>Micrococcales</taxon>
        <taxon>Microbacteriaceae</taxon>
        <taxon>Microbacterium</taxon>
    </lineage>
</organism>
<gene>
    <name evidence="2" type="ORF">MRBLWS13_003451</name>
</gene>
<protein>
    <submittedName>
        <fullName evidence="2">Uncharacterized protein</fullName>
    </submittedName>
</protein>
<dbReference type="RefSeq" id="WP_349426562.1">
    <property type="nucleotide sequence ID" value="NZ_CP151632.1"/>
</dbReference>
<evidence type="ECO:0000313" key="2">
    <source>
        <dbReference type="EMBL" id="WZO35744.1"/>
    </source>
</evidence>
<evidence type="ECO:0000256" key="1">
    <source>
        <dbReference type="SAM" id="Phobius"/>
    </source>
</evidence>
<proteinExistence type="predicted"/>
<keyword evidence="1" id="KW-1133">Transmembrane helix</keyword>
<reference evidence="2" key="1">
    <citation type="submission" date="2024-04" db="EMBL/GenBank/DDBJ databases">
        <authorList>
            <person name="Roder T."/>
            <person name="Oberhansli S."/>
            <person name="Kreuzer M."/>
        </authorList>
    </citation>
    <scope>NUCLEOTIDE SEQUENCE</scope>
    <source>
        <strain evidence="2">LWS13-1.2</strain>
    </source>
</reference>